<organism evidence="2 3">
    <name type="scientific">Neorhizobium lilium</name>
    <dbReference type="NCBI Taxonomy" id="2503024"/>
    <lineage>
        <taxon>Bacteria</taxon>
        <taxon>Pseudomonadati</taxon>
        <taxon>Pseudomonadota</taxon>
        <taxon>Alphaproteobacteria</taxon>
        <taxon>Hyphomicrobiales</taxon>
        <taxon>Rhizobiaceae</taxon>
        <taxon>Rhizobium/Agrobacterium group</taxon>
        <taxon>Neorhizobium</taxon>
    </lineage>
</organism>
<dbReference type="PANTHER" id="PTHR43685:SF11">
    <property type="entry name" value="GLYCOSYLTRANSFERASE TAGX-RELATED"/>
    <property type="match status" value="1"/>
</dbReference>
<keyword evidence="3" id="KW-1185">Reference proteome</keyword>
<feature type="domain" description="Glycosyltransferase 2-like" evidence="1">
    <location>
        <begin position="6"/>
        <end position="127"/>
    </location>
</feature>
<gene>
    <name evidence="2" type="ORF">EPK99_00735</name>
</gene>
<dbReference type="SUPFAM" id="SSF53448">
    <property type="entry name" value="Nucleotide-diphospho-sugar transferases"/>
    <property type="match status" value="1"/>
</dbReference>
<sequence length="328" mass="36385">MAAIDVVVPNYNYGKYLRTCVESVLNQADVAIRVLIIDNASTDDSRDIAHSLAQDERVELILRESNAGTHASFNEGIDWAQNDYFLLLFSDDFLVPGALKRATDIMEQNSAIAFCYGRDVAVHGDDPVPIMPGRTSPVAFRLHKSRAFIESFCRRAVFQIPGSSVVVRTEVQKRAGHYRTTLPHSDDYEIWLRLAMLGPVAELDAVQVGLRTHDSNRSREFAARQLEHILHTAAAAESFFNHEGGSLEDCGALRRLARQGVVGRAYWSGIAHLLRGDMEAMRLLGFAIRSSPVSAVVPPVSYLMSRPDLAGRISSFFANSARSRHIVF</sequence>
<dbReference type="OrthoDB" id="5291101at2"/>
<dbReference type="PANTHER" id="PTHR43685">
    <property type="entry name" value="GLYCOSYLTRANSFERASE"/>
    <property type="match status" value="1"/>
</dbReference>
<dbReference type="Pfam" id="PF00535">
    <property type="entry name" value="Glycos_transf_2"/>
    <property type="match status" value="1"/>
</dbReference>
<dbReference type="InterPro" id="IPR001173">
    <property type="entry name" value="Glyco_trans_2-like"/>
</dbReference>
<evidence type="ECO:0000313" key="2">
    <source>
        <dbReference type="EMBL" id="RWX80900.1"/>
    </source>
</evidence>
<name>A0A3S3U373_9HYPH</name>
<comment type="caution">
    <text evidence="2">The sequence shown here is derived from an EMBL/GenBank/DDBJ whole genome shotgun (WGS) entry which is preliminary data.</text>
</comment>
<reference evidence="2 3" key="1">
    <citation type="submission" date="2019-01" db="EMBL/GenBank/DDBJ databases">
        <title>The draft genome of Rhizobium sp. 24NR.</title>
        <authorList>
            <person name="Liu L."/>
            <person name="Liang L."/>
            <person name="Shi S."/>
            <person name="Xu L."/>
            <person name="Wang X."/>
            <person name="Li L."/>
            <person name="Zhang X."/>
        </authorList>
    </citation>
    <scope>NUCLEOTIDE SEQUENCE [LARGE SCALE GENOMIC DNA]</scope>
    <source>
        <strain evidence="2 3">24NR</strain>
    </source>
</reference>
<keyword evidence="2" id="KW-0808">Transferase</keyword>
<protein>
    <submittedName>
        <fullName evidence="2">Glycosyltransferase</fullName>
    </submittedName>
</protein>
<dbReference type="AlphaFoldDB" id="A0A3S3U373"/>
<accession>A0A3S3U373</accession>
<dbReference type="GO" id="GO:0016740">
    <property type="term" value="F:transferase activity"/>
    <property type="evidence" value="ECO:0007669"/>
    <property type="project" value="UniProtKB-KW"/>
</dbReference>
<proteinExistence type="predicted"/>
<dbReference type="InterPro" id="IPR029044">
    <property type="entry name" value="Nucleotide-diphossugar_trans"/>
</dbReference>
<evidence type="ECO:0000313" key="3">
    <source>
        <dbReference type="Proteomes" id="UP000287687"/>
    </source>
</evidence>
<evidence type="ECO:0000259" key="1">
    <source>
        <dbReference type="Pfam" id="PF00535"/>
    </source>
</evidence>
<dbReference type="Proteomes" id="UP000287687">
    <property type="component" value="Unassembled WGS sequence"/>
</dbReference>
<dbReference type="InterPro" id="IPR050834">
    <property type="entry name" value="Glycosyltransf_2"/>
</dbReference>
<dbReference type="EMBL" id="SBIP01000001">
    <property type="protein sequence ID" value="RWX80900.1"/>
    <property type="molecule type" value="Genomic_DNA"/>
</dbReference>
<dbReference type="RefSeq" id="WP_128440728.1">
    <property type="nucleotide sequence ID" value="NZ_SBIP01000001.1"/>
</dbReference>
<dbReference type="Gene3D" id="3.90.550.10">
    <property type="entry name" value="Spore Coat Polysaccharide Biosynthesis Protein SpsA, Chain A"/>
    <property type="match status" value="1"/>
</dbReference>